<feature type="domain" description="Glycosyltransferase subfamily 4-like N-terminal" evidence="4">
    <location>
        <begin position="15"/>
        <end position="164"/>
    </location>
</feature>
<dbReference type="GO" id="GO:1901137">
    <property type="term" value="P:carbohydrate derivative biosynthetic process"/>
    <property type="evidence" value="ECO:0007669"/>
    <property type="project" value="UniProtKB-ARBA"/>
</dbReference>
<dbReference type="CDD" id="cd03801">
    <property type="entry name" value="GT4_PimA-like"/>
    <property type="match status" value="1"/>
</dbReference>
<dbReference type="GO" id="GO:0016757">
    <property type="term" value="F:glycosyltransferase activity"/>
    <property type="evidence" value="ECO:0007669"/>
    <property type="project" value="UniProtKB-KW"/>
</dbReference>
<name>A0A975T1Q9_9ACTN</name>
<evidence type="ECO:0000313" key="6">
    <source>
        <dbReference type="Proteomes" id="UP000683575"/>
    </source>
</evidence>
<keyword evidence="6" id="KW-1185">Reference proteome</keyword>
<keyword evidence="2" id="KW-0808">Transferase</keyword>
<sequence>MRILHVTDHYPPVTGGIELHVADLAARQEAAGHTVRVLTSTPSRAEGRWSDDSGPVEVLRARSLSEGWRTGTSDVDVVHAHVSVVAPFTAPVAAALARRGVPTVVTVHSLWNGLGPLPTWAAALAGLRSAPVTWSAVSRLAAGQVAPRLRAGTSVQVLPNAVDAAPRASTPPVHDSVRIVSTLRLAARKRPLELLRIFDRLQASAALPVELVLVGDGPLRPRVEHEVRRRGLGHLVTLRGGVDNPTVRRILAESDVYVAPARLESFGLAALEARAVGLPVVGLATTGLTEFVRDGVEGLLAHDDRGLRDAVARLVREPALRTRISEHNRTVPSTHTWPRALHLHDRTYETAVEARPRTLREVVAP</sequence>
<dbReference type="EMBL" id="CP077062">
    <property type="protein sequence ID" value="QWZ09989.1"/>
    <property type="molecule type" value="Genomic_DNA"/>
</dbReference>
<dbReference type="PANTHER" id="PTHR45947:SF3">
    <property type="entry name" value="SULFOQUINOVOSYL TRANSFERASE SQD2"/>
    <property type="match status" value="1"/>
</dbReference>
<protein>
    <submittedName>
        <fullName evidence="5">Glycosyltransferase family 4 protein</fullName>
    </submittedName>
</protein>
<dbReference type="PANTHER" id="PTHR45947">
    <property type="entry name" value="SULFOQUINOVOSYL TRANSFERASE SQD2"/>
    <property type="match status" value="1"/>
</dbReference>
<accession>A0A975T1Q9</accession>
<dbReference type="InterPro" id="IPR001296">
    <property type="entry name" value="Glyco_trans_1"/>
</dbReference>
<dbReference type="AlphaFoldDB" id="A0A975T1Q9"/>
<organism evidence="5 6">
    <name type="scientific">Nocardioides panacis</name>
    <dbReference type="NCBI Taxonomy" id="2849501"/>
    <lineage>
        <taxon>Bacteria</taxon>
        <taxon>Bacillati</taxon>
        <taxon>Actinomycetota</taxon>
        <taxon>Actinomycetes</taxon>
        <taxon>Propionibacteriales</taxon>
        <taxon>Nocardioidaceae</taxon>
        <taxon>Nocardioides</taxon>
    </lineage>
</organism>
<evidence type="ECO:0000256" key="1">
    <source>
        <dbReference type="ARBA" id="ARBA00022676"/>
    </source>
</evidence>
<dbReference type="InterPro" id="IPR050194">
    <property type="entry name" value="Glycosyltransferase_grp1"/>
</dbReference>
<dbReference type="Pfam" id="PF00534">
    <property type="entry name" value="Glycos_transf_1"/>
    <property type="match status" value="1"/>
</dbReference>
<reference evidence="5" key="1">
    <citation type="submission" date="2021-06" db="EMBL/GenBank/DDBJ databases">
        <title>Complete genome sequence of Nocardioides sp. G188.</title>
        <authorList>
            <person name="Im W.-T."/>
        </authorList>
    </citation>
    <scope>NUCLEOTIDE SEQUENCE</scope>
    <source>
        <strain evidence="5">G188</strain>
    </source>
</reference>
<evidence type="ECO:0000259" key="3">
    <source>
        <dbReference type="Pfam" id="PF00534"/>
    </source>
</evidence>
<dbReference type="RefSeq" id="WP_216941835.1">
    <property type="nucleotide sequence ID" value="NZ_CP077062.1"/>
</dbReference>
<keyword evidence="1" id="KW-0328">Glycosyltransferase</keyword>
<dbReference type="Pfam" id="PF13439">
    <property type="entry name" value="Glyco_transf_4"/>
    <property type="match status" value="1"/>
</dbReference>
<gene>
    <name evidence="5" type="ORF">KRR39_09790</name>
</gene>
<feature type="domain" description="Glycosyl transferase family 1" evidence="3">
    <location>
        <begin position="173"/>
        <end position="329"/>
    </location>
</feature>
<evidence type="ECO:0000256" key="2">
    <source>
        <dbReference type="ARBA" id="ARBA00022679"/>
    </source>
</evidence>
<proteinExistence type="predicted"/>
<evidence type="ECO:0000313" key="5">
    <source>
        <dbReference type="EMBL" id="QWZ09989.1"/>
    </source>
</evidence>
<dbReference type="InterPro" id="IPR028098">
    <property type="entry name" value="Glyco_trans_4-like_N"/>
</dbReference>
<evidence type="ECO:0000259" key="4">
    <source>
        <dbReference type="Pfam" id="PF13439"/>
    </source>
</evidence>
<dbReference type="KEGG" id="nps:KRR39_09790"/>
<dbReference type="Proteomes" id="UP000683575">
    <property type="component" value="Chromosome"/>
</dbReference>